<evidence type="ECO:0000256" key="2">
    <source>
        <dbReference type="ARBA" id="ARBA00022475"/>
    </source>
</evidence>
<evidence type="ECO:0008006" key="11">
    <source>
        <dbReference type="Google" id="ProtNLM"/>
    </source>
</evidence>
<evidence type="ECO:0000256" key="5">
    <source>
        <dbReference type="ARBA" id="ARBA00023136"/>
    </source>
</evidence>
<protein>
    <recommendedName>
        <fullName evidence="11">ComEC/Rec2-related protein domain-containing protein</fullName>
    </recommendedName>
</protein>
<feature type="transmembrane region" description="Helical" evidence="7">
    <location>
        <begin position="72"/>
        <end position="90"/>
    </location>
</feature>
<evidence type="ECO:0000313" key="10">
    <source>
        <dbReference type="EMBL" id="MPL92104.1"/>
    </source>
</evidence>
<dbReference type="PANTHER" id="PTHR30619:SF1">
    <property type="entry name" value="RECOMBINATION PROTEIN 2"/>
    <property type="match status" value="1"/>
</dbReference>
<feature type="transmembrane region" description="Helical" evidence="7">
    <location>
        <begin position="372"/>
        <end position="387"/>
    </location>
</feature>
<evidence type="ECO:0000256" key="3">
    <source>
        <dbReference type="ARBA" id="ARBA00022692"/>
    </source>
</evidence>
<feature type="transmembrane region" description="Helical" evidence="7">
    <location>
        <begin position="399"/>
        <end position="417"/>
    </location>
</feature>
<keyword evidence="4 7" id="KW-1133">Transmembrane helix</keyword>
<evidence type="ECO:0000256" key="6">
    <source>
        <dbReference type="SAM" id="MobiDB-lite"/>
    </source>
</evidence>
<comment type="caution">
    <text evidence="10">The sequence shown here is derived from an EMBL/GenBank/DDBJ whole genome shotgun (WGS) entry which is preliminary data.</text>
</comment>
<dbReference type="PANTHER" id="PTHR30619">
    <property type="entry name" value="DNA INTERNALIZATION/COMPETENCE PROTEIN COMEC/REC2"/>
    <property type="match status" value="1"/>
</dbReference>
<dbReference type="EMBL" id="VSSQ01000348">
    <property type="protein sequence ID" value="MPL92104.1"/>
    <property type="molecule type" value="Genomic_DNA"/>
</dbReference>
<sequence>MSEPGSAITTGRAPARLSAAVLRAGLARALGAGLEDPAAALVRARLDLPLWAPVALGAGIGAWFAAPVDPPAGVIWGLGALAVVALLIWARGAEPLRFPAALLALLATGVLLAEARAGAVAAPVLPFRYDGPVEGRVLAVDRSSRDRIRLTLDQVQLADMDAARSPAKLRVTLRPGTSALPEPGERVMLTANLQPPAPPAEPGAWDFRRTAWFEGLGAVGFARGPVLRVAPPDPHDRALAGHRLRMRLSAAMQARMPGQAGAVAAALMTGDRSGISEATNAVMRAANLYHIISISGLHMGMLAGFVFAALRYGLAAIGPFALIWPVKKIAAAVALAASTFYLWLAGAEVATTRAWLMTAVMLLAVLLDRRAISLRTVALAALVLLVLEPESLTEPGFQMSFAATVALVLAFGPWARIAPRLPWLVRPVLMLVLTSLVAGSATAPIAAAHFGRVAEYGLLANLLAVPVMGTLVMPAGVIAALLAPLGLDAPALWVMEQGTRWMIVVAERVAALDGAVIAAPAPPAAVLPLLALGALLAVLARGVPRVAGLVAMAAAAGLWGTASRPALLIAPEGALVGLSTATGRALSKPGAAFVAESWLEADGDDAAPETAAARPGFSGPRGARAALWNGRAVVHLSGTGALAALSAACHDDALVILAAPAPDPAPEGCEIWDRDRLRAGGVAFAADGRQIGPGQGARRWTGRPRRQ</sequence>
<keyword evidence="3 7" id="KW-0812">Transmembrane</keyword>
<reference evidence="10" key="1">
    <citation type="submission" date="2019-08" db="EMBL/GenBank/DDBJ databases">
        <authorList>
            <person name="Kucharzyk K."/>
            <person name="Murdoch R.W."/>
            <person name="Higgins S."/>
            <person name="Loffler F."/>
        </authorList>
    </citation>
    <scope>NUCLEOTIDE SEQUENCE</scope>
</reference>
<dbReference type="Pfam" id="PF13567">
    <property type="entry name" value="DUF4131"/>
    <property type="match status" value="1"/>
</dbReference>
<feature type="transmembrane region" description="Helical" evidence="7">
    <location>
        <begin position="102"/>
        <end position="125"/>
    </location>
</feature>
<feature type="region of interest" description="Disordered" evidence="6">
    <location>
        <begin position="687"/>
        <end position="707"/>
    </location>
</feature>
<accession>A0A644VL16</accession>
<dbReference type="NCBIfam" id="TIGR00360">
    <property type="entry name" value="ComEC_N-term"/>
    <property type="match status" value="1"/>
</dbReference>
<dbReference type="Pfam" id="PF03772">
    <property type="entry name" value="Competence"/>
    <property type="match status" value="1"/>
</dbReference>
<feature type="domain" description="DUF4131" evidence="9">
    <location>
        <begin position="70"/>
        <end position="225"/>
    </location>
</feature>
<feature type="transmembrane region" description="Helical" evidence="7">
    <location>
        <begin position="429"/>
        <end position="450"/>
    </location>
</feature>
<feature type="transmembrane region" description="Helical" evidence="7">
    <location>
        <begin position="48"/>
        <end position="66"/>
    </location>
</feature>
<evidence type="ECO:0000256" key="7">
    <source>
        <dbReference type="SAM" id="Phobius"/>
    </source>
</evidence>
<feature type="transmembrane region" description="Helical" evidence="7">
    <location>
        <begin position="322"/>
        <end position="344"/>
    </location>
</feature>
<dbReference type="GO" id="GO:0005886">
    <property type="term" value="C:plasma membrane"/>
    <property type="evidence" value="ECO:0007669"/>
    <property type="project" value="UniProtKB-SubCell"/>
</dbReference>
<keyword evidence="2" id="KW-1003">Cell membrane</keyword>
<dbReference type="InterPro" id="IPR004477">
    <property type="entry name" value="ComEC_N"/>
</dbReference>
<comment type="subcellular location">
    <subcellularLocation>
        <location evidence="1">Cell membrane</location>
        <topology evidence="1">Multi-pass membrane protein</topology>
    </subcellularLocation>
</comment>
<name>A0A644VL16_9ZZZZ</name>
<evidence type="ECO:0000259" key="8">
    <source>
        <dbReference type="Pfam" id="PF03772"/>
    </source>
</evidence>
<evidence type="ECO:0000256" key="4">
    <source>
        <dbReference type="ARBA" id="ARBA00022989"/>
    </source>
</evidence>
<keyword evidence="5 7" id="KW-0472">Membrane</keyword>
<proteinExistence type="predicted"/>
<feature type="transmembrane region" description="Helical" evidence="7">
    <location>
        <begin position="462"/>
        <end position="487"/>
    </location>
</feature>
<dbReference type="InterPro" id="IPR052159">
    <property type="entry name" value="Competence_DNA_uptake"/>
</dbReference>
<evidence type="ECO:0000256" key="1">
    <source>
        <dbReference type="ARBA" id="ARBA00004651"/>
    </source>
</evidence>
<evidence type="ECO:0000259" key="9">
    <source>
        <dbReference type="Pfam" id="PF13567"/>
    </source>
</evidence>
<organism evidence="10">
    <name type="scientific">bioreactor metagenome</name>
    <dbReference type="NCBI Taxonomy" id="1076179"/>
    <lineage>
        <taxon>unclassified sequences</taxon>
        <taxon>metagenomes</taxon>
        <taxon>ecological metagenomes</taxon>
    </lineage>
</organism>
<gene>
    <name evidence="10" type="ORF">SDC9_38201</name>
</gene>
<feature type="transmembrane region" description="Helical" evidence="7">
    <location>
        <begin position="525"/>
        <end position="543"/>
    </location>
</feature>
<feature type="domain" description="ComEC/Rec2-related protein" evidence="8">
    <location>
        <begin position="267"/>
        <end position="541"/>
    </location>
</feature>
<dbReference type="InterPro" id="IPR025405">
    <property type="entry name" value="DUF4131"/>
</dbReference>
<dbReference type="AlphaFoldDB" id="A0A644VL16"/>